<reference evidence="1 2" key="1">
    <citation type="submission" date="2014-04" db="EMBL/GenBank/DDBJ databases">
        <authorList>
            <consortium name="DOE Joint Genome Institute"/>
            <person name="Kuo A."/>
            <person name="Kohler A."/>
            <person name="Nagy L.G."/>
            <person name="Floudas D."/>
            <person name="Copeland A."/>
            <person name="Barry K.W."/>
            <person name="Cichocki N."/>
            <person name="Veneault-Fourrey C."/>
            <person name="LaButti K."/>
            <person name="Lindquist E.A."/>
            <person name="Lipzen A."/>
            <person name="Lundell T."/>
            <person name="Morin E."/>
            <person name="Murat C."/>
            <person name="Sun H."/>
            <person name="Tunlid A."/>
            <person name="Henrissat B."/>
            <person name="Grigoriev I.V."/>
            <person name="Hibbett D.S."/>
            <person name="Martin F."/>
            <person name="Nordberg H.P."/>
            <person name="Cantor M.N."/>
            <person name="Hua S.X."/>
        </authorList>
    </citation>
    <scope>NUCLEOTIDE SEQUENCE [LARGE SCALE GENOMIC DNA]</scope>
    <source>
        <strain evidence="1 2">LaAM-08-1</strain>
    </source>
</reference>
<dbReference type="Proteomes" id="UP000054477">
    <property type="component" value="Unassembled WGS sequence"/>
</dbReference>
<reference evidence="2" key="2">
    <citation type="submission" date="2015-01" db="EMBL/GenBank/DDBJ databases">
        <title>Evolutionary Origins and Diversification of the Mycorrhizal Mutualists.</title>
        <authorList>
            <consortium name="DOE Joint Genome Institute"/>
            <consortium name="Mycorrhizal Genomics Consortium"/>
            <person name="Kohler A."/>
            <person name="Kuo A."/>
            <person name="Nagy L.G."/>
            <person name="Floudas D."/>
            <person name="Copeland A."/>
            <person name="Barry K.W."/>
            <person name="Cichocki N."/>
            <person name="Veneault-Fourrey C."/>
            <person name="LaButti K."/>
            <person name="Lindquist E.A."/>
            <person name="Lipzen A."/>
            <person name="Lundell T."/>
            <person name="Morin E."/>
            <person name="Murat C."/>
            <person name="Riley R."/>
            <person name="Ohm R."/>
            <person name="Sun H."/>
            <person name="Tunlid A."/>
            <person name="Henrissat B."/>
            <person name="Grigoriev I.V."/>
            <person name="Hibbett D.S."/>
            <person name="Martin F."/>
        </authorList>
    </citation>
    <scope>NUCLEOTIDE SEQUENCE [LARGE SCALE GENOMIC DNA]</scope>
    <source>
        <strain evidence="2">LaAM-08-1</strain>
    </source>
</reference>
<dbReference type="OrthoDB" id="2923771at2759"/>
<dbReference type="EMBL" id="KN838753">
    <property type="protein sequence ID" value="KIJ95503.1"/>
    <property type="molecule type" value="Genomic_DNA"/>
</dbReference>
<sequence>MVSVSWLIGACGKLRSTTWYQHHACRAPKIPVAVYINGASQPTFKYDPTLQPHTNQVISKITNWLGRLGPLGQGRQLRQAAKLDPLVRKKRSDMIWHKFDRVAPKRSQMMPIQLCSCDYYCIWATTGRLHIGSTILFCTRSVLLCDS</sequence>
<accession>A0A0C9X2U3</accession>
<dbReference type="AlphaFoldDB" id="A0A0C9X2U3"/>
<evidence type="ECO:0000313" key="1">
    <source>
        <dbReference type="EMBL" id="KIJ95503.1"/>
    </source>
</evidence>
<evidence type="ECO:0000313" key="2">
    <source>
        <dbReference type="Proteomes" id="UP000054477"/>
    </source>
</evidence>
<keyword evidence="2" id="KW-1185">Reference proteome</keyword>
<organism evidence="1 2">
    <name type="scientific">Laccaria amethystina LaAM-08-1</name>
    <dbReference type="NCBI Taxonomy" id="1095629"/>
    <lineage>
        <taxon>Eukaryota</taxon>
        <taxon>Fungi</taxon>
        <taxon>Dikarya</taxon>
        <taxon>Basidiomycota</taxon>
        <taxon>Agaricomycotina</taxon>
        <taxon>Agaricomycetes</taxon>
        <taxon>Agaricomycetidae</taxon>
        <taxon>Agaricales</taxon>
        <taxon>Agaricineae</taxon>
        <taxon>Hydnangiaceae</taxon>
        <taxon>Laccaria</taxon>
    </lineage>
</organism>
<name>A0A0C9X2U3_9AGAR</name>
<protein>
    <submittedName>
        <fullName evidence="1">Unplaced genomic scaffold K443scaffold_218, whole genome shotgun sequence</fullName>
    </submittedName>
</protein>
<gene>
    <name evidence="1" type="ORF">K443DRAFT_682950</name>
</gene>
<proteinExistence type="predicted"/>
<dbReference type="HOGENOM" id="CLU_1768386_0_0_1"/>